<evidence type="ECO:0000256" key="2">
    <source>
        <dbReference type="ARBA" id="ARBA00022737"/>
    </source>
</evidence>
<keyword evidence="3" id="KW-0175">Coiled coil</keyword>
<reference evidence="5 6" key="1">
    <citation type="submission" date="2019-07" db="EMBL/GenBank/DDBJ databases">
        <title>Genomics analysis of Aphanomyces spp. identifies a new class of oomycete effector associated with host adaptation.</title>
        <authorList>
            <person name="Gaulin E."/>
        </authorList>
    </citation>
    <scope>NUCLEOTIDE SEQUENCE [LARGE SCALE GENOMIC DNA]</scope>
    <source>
        <strain evidence="5 6">ATCC 201684</strain>
    </source>
</reference>
<evidence type="ECO:0000313" key="6">
    <source>
        <dbReference type="Proteomes" id="UP000481153"/>
    </source>
</evidence>
<name>A0A6G0XMA9_9STRA</name>
<evidence type="ECO:0000256" key="4">
    <source>
        <dbReference type="SAM" id="MobiDB-lite"/>
    </source>
</evidence>
<dbReference type="PANTHER" id="PTHR46093:SF18">
    <property type="entry name" value="FIBRONECTIN TYPE-III DOMAIN-CONTAINING PROTEIN"/>
    <property type="match status" value="1"/>
</dbReference>
<sequence length="706" mass="79329">MEFRLDWVPATLPRPGLSPDPTYRYSHGVAQLSPTQVVVYGGISRDVESKADMQQKDVWLMTIHHSVAPDQTMQASVDWKRLRSVNFPNTGHNRNHTMIAVGEYVYVFGNRTCDQLKAEWFVKDDFEIQRFRVDTVTLSAYWEVVHYTTPRVIPPRLAHSTVLLEDGRIVTCGGRSVGKSIQDYNDLVIFNPTTHEAQHVTNLPFLARSFFSIAARGTDIYVHGGLSCGPDYKDHLVKSPSIIVKFNLDSPLTCTKIQFGPAAKDDRTCIQRFDHSMAWLDDKTLIVAGGKNKDRGIIFRPWAWDIETKEAVDVSQGLMPLQFTGGSLLSLDATTLICFGGKKGVPTSAHRKANMPHTGVHVGKAWKLPTMQELQHEMSQAKPLPAPPITPVSLLKRRRSTSDSPEAPQKRTRIPSAVPSLSEVRETQEESHPSITTIEPRQDMDNPALLKEVQALSQKIAEKDQQITTLSQQITALSQQVAAPEGYVQQIAELVKDTLSRDFRNIADEINQSAVNIMKGSERVEVLYAALHKHNNPDLSQSTVNSQEQSPPGPPVVRKSGNEAQTPRTASHQHRSMDDIRYPHNAMYELKASLDKKQYELALELIEDPATAHSFAKLHEGDRLEWVHRLLQKHLASQAIVHEALRLVETCKAEMSQANQYEYFAAKELVRDYAIAQAFVEVERDALIPWLKWKLMLASSSSQTKK</sequence>
<accession>A0A6G0XMA9</accession>
<dbReference type="SUPFAM" id="SSF117281">
    <property type="entry name" value="Kelch motif"/>
    <property type="match status" value="1"/>
</dbReference>
<proteinExistence type="predicted"/>
<feature type="compositionally biased region" description="Polar residues" evidence="4">
    <location>
        <begin position="537"/>
        <end position="550"/>
    </location>
</feature>
<keyword evidence="6" id="KW-1185">Reference proteome</keyword>
<dbReference type="Gene3D" id="1.20.5.340">
    <property type="match status" value="1"/>
</dbReference>
<dbReference type="Pfam" id="PF24681">
    <property type="entry name" value="Kelch_KLHDC2_KLHL20_DRC7"/>
    <property type="match status" value="1"/>
</dbReference>
<feature type="region of interest" description="Disordered" evidence="4">
    <location>
        <begin position="536"/>
        <end position="581"/>
    </location>
</feature>
<feature type="region of interest" description="Disordered" evidence="4">
    <location>
        <begin position="378"/>
        <end position="440"/>
    </location>
</feature>
<dbReference type="VEuPathDB" id="FungiDB:AeMF1_012621"/>
<dbReference type="Proteomes" id="UP000481153">
    <property type="component" value="Unassembled WGS sequence"/>
</dbReference>
<comment type="caution">
    <text evidence="5">The sequence shown here is derived from an EMBL/GenBank/DDBJ whole genome shotgun (WGS) entry which is preliminary data.</text>
</comment>
<evidence type="ECO:0000313" key="5">
    <source>
        <dbReference type="EMBL" id="KAF0741599.1"/>
    </source>
</evidence>
<dbReference type="AlphaFoldDB" id="A0A6G0XMA9"/>
<dbReference type="Gene3D" id="2.120.10.80">
    <property type="entry name" value="Kelch-type beta propeller"/>
    <property type="match status" value="1"/>
</dbReference>
<organism evidence="5 6">
    <name type="scientific">Aphanomyces euteiches</name>
    <dbReference type="NCBI Taxonomy" id="100861"/>
    <lineage>
        <taxon>Eukaryota</taxon>
        <taxon>Sar</taxon>
        <taxon>Stramenopiles</taxon>
        <taxon>Oomycota</taxon>
        <taxon>Saprolegniomycetes</taxon>
        <taxon>Saprolegniales</taxon>
        <taxon>Verrucalvaceae</taxon>
        <taxon>Aphanomyces</taxon>
    </lineage>
</organism>
<evidence type="ECO:0000256" key="3">
    <source>
        <dbReference type="SAM" id="Coils"/>
    </source>
</evidence>
<dbReference type="InterPro" id="IPR015915">
    <property type="entry name" value="Kelch-typ_b-propeller"/>
</dbReference>
<feature type="compositionally biased region" description="Basic and acidic residues" evidence="4">
    <location>
        <begin position="423"/>
        <end position="432"/>
    </location>
</feature>
<dbReference type="PANTHER" id="PTHR46093">
    <property type="entry name" value="ACYL-COA-BINDING DOMAIN-CONTAINING PROTEIN 5"/>
    <property type="match status" value="1"/>
</dbReference>
<dbReference type="EMBL" id="VJMJ01000036">
    <property type="protein sequence ID" value="KAF0741599.1"/>
    <property type="molecule type" value="Genomic_DNA"/>
</dbReference>
<evidence type="ECO:0000256" key="1">
    <source>
        <dbReference type="ARBA" id="ARBA00022441"/>
    </source>
</evidence>
<gene>
    <name evidence="5" type="ORF">Ae201684_003279</name>
</gene>
<protein>
    <submittedName>
        <fullName evidence="5">Uncharacterized protein</fullName>
    </submittedName>
</protein>
<keyword evidence="1" id="KW-0880">Kelch repeat</keyword>
<feature type="coiled-coil region" evidence="3">
    <location>
        <begin position="453"/>
        <end position="480"/>
    </location>
</feature>
<keyword evidence="2" id="KW-0677">Repeat</keyword>